<dbReference type="SUPFAM" id="SSF57884">
    <property type="entry name" value="Ada DNA repair protein, N-terminal domain (N-Ada 10)"/>
    <property type="match status" value="1"/>
</dbReference>
<organism evidence="3 4">
    <name type="scientific">Acinetobacter wuhouensis</name>
    <dbReference type="NCBI Taxonomy" id="1879050"/>
    <lineage>
        <taxon>Bacteria</taxon>
        <taxon>Pseudomonadati</taxon>
        <taxon>Pseudomonadota</taxon>
        <taxon>Gammaproteobacteria</taxon>
        <taxon>Moraxellales</taxon>
        <taxon>Moraxellaceae</taxon>
        <taxon>Acinetobacter</taxon>
    </lineage>
</organism>
<accession>A0A3G2T6K3</accession>
<dbReference type="EMBL" id="CP033133">
    <property type="protein sequence ID" value="AYO55632.1"/>
    <property type="molecule type" value="Genomic_DNA"/>
</dbReference>
<sequence>MIKHSEINNIELHAKLKSKQILFAGNQKLKIYGRLDCASGKRMLKSNRVFFSDENEALALQYRPCGHCMRQAYLKWKHETI</sequence>
<dbReference type="GO" id="GO:0006281">
    <property type="term" value="P:DNA repair"/>
    <property type="evidence" value="ECO:0007669"/>
    <property type="project" value="InterPro"/>
</dbReference>
<dbReference type="Gene3D" id="3.40.10.10">
    <property type="entry name" value="DNA Methylphosphotriester Repair Domain"/>
    <property type="match status" value="1"/>
</dbReference>
<dbReference type="RefSeq" id="WP_087553814.1">
    <property type="nucleotide sequence ID" value="NZ_CP033133.1"/>
</dbReference>
<dbReference type="InterPro" id="IPR004026">
    <property type="entry name" value="Ada_DNA_repair_Zn-bd"/>
</dbReference>
<dbReference type="GO" id="GO:0003677">
    <property type="term" value="F:DNA binding"/>
    <property type="evidence" value="ECO:0007669"/>
    <property type="project" value="InterPro"/>
</dbReference>
<dbReference type="InterPro" id="IPR035451">
    <property type="entry name" value="Ada-like_dom_sf"/>
</dbReference>
<feature type="domain" description="Ada DNA repair metal-binding" evidence="2">
    <location>
        <begin position="20"/>
        <end position="68"/>
    </location>
</feature>
<keyword evidence="1" id="KW-0010">Activator</keyword>
<dbReference type="GO" id="GO:0006355">
    <property type="term" value="P:regulation of DNA-templated transcription"/>
    <property type="evidence" value="ECO:0007669"/>
    <property type="project" value="InterPro"/>
</dbReference>
<dbReference type="Proteomes" id="UP000279962">
    <property type="component" value="Chromosome"/>
</dbReference>
<name>A0A3G2T6K3_9GAMM</name>
<gene>
    <name evidence="3" type="ORF">CDG68_19150</name>
</gene>
<evidence type="ECO:0000256" key="1">
    <source>
        <dbReference type="ARBA" id="ARBA00023159"/>
    </source>
</evidence>
<protein>
    <submittedName>
        <fullName evidence="3">Metal-binding protein</fullName>
    </submittedName>
</protein>
<dbReference type="GO" id="GO:0008168">
    <property type="term" value="F:methyltransferase activity"/>
    <property type="evidence" value="ECO:0007669"/>
    <property type="project" value="InterPro"/>
</dbReference>
<dbReference type="GO" id="GO:0008270">
    <property type="term" value="F:zinc ion binding"/>
    <property type="evidence" value="ECO:0007669"/>
    <property type="project" value="InterPro"/>
</dbReference>
<dbReference type="AlphaFoldDB" id="A0A3G2T6K3"/>
<evidence type="ECO:0000313" key="3">
    <source>
        <dbReference type="EMBL" id="AYO55632.1"/>
    </source>
</evidence>
<reference evidence="3 4" key="1">
    <citation type="submission" date="2018-10" db="EMBL/GenBank/DDBJ databases">
        <title>The complete genome of Acinetobacter wuhouensis strain WCHAW010062.</title>
        <authorList>
            <person name="Hu Y."/>
            <person name="Long H."/>
            <person name="Feng Y."/>
            <person name="Zong Z."/>
        </authorList>
    </citation>
    <scope>NUCLEOTIDE SEQUENCE [LARGE SCALE GENOMIC DNA]</scope>
    <source>
        <strain evidence="3 4">WCHAW010062</strain>
    </source>
</reference>
<evidence type="ECO:0000259" key="2">
    <source>
        <dbReference type="Pfam" id="PF02805"/>
    </source>
</evidence>
<evidence type="ECO:0000313" key="4">
    <source>
        <dbReference type="Proteomes" id="UP000279962"/>
    </source>
</evidence>
<dbReference type="Pfam" id="PF02805">
    <property type="entry name" value="Ada_Zn_binding"/>
    <property type="match status" value="1"/>
</dbReference>
<proteinExistence type="predicted"/>